<protein>
    <submittedName>
        <fullName evidence="3">Uncharacterized protein</fullName>
    </submittedName>
</protein>
<gene>
    <name evidence="3" type="ORF">BY453_1237</name>
</gene>
<keyword evidence="2" id="KW-1133">Transmembrane helix</keyword>
<organism evidence="3 4">
    <name type="scientific">Halanaerobium congolense</name>
    <dbReference type="NCBI Taxonomy" id="54121"/>
    <lineage>
        <taxon>Bacteria</taxon>
        <taxon>Bacillati</taxon>
        <taxon>Bacillota</taxon>
        <taxon>Clostridia</taxon>
        <taxon>Halanaerobiales</taxon>
        <taxon>Halanaerobiaceae</taxon>
        <taxon>Halanaerobium</taxon>
    </lineage>
</organism>
<feature type="coiled-coil region" evidence="1">
    <location>
        <begin position="179"/>
        <end position="206"/>
    </location>
</feature>
<comment type="caution">
    <text evidence="3">The sequence shown here is derived from an EMBL/GenBank/DDBJ whole genome shotgun (WGS) entry which is preliminary data.</text>
</comment>
<dbReference type="Proteomes" id="UP000295758">
    <property type="component" value="Unassembled WGS sequence"/>
</dbReference>
<keyword evidence="2" id="KW-0472">Membrane</keyword>
<dbReference type="AlphaFoldDB" id="A0A4R7DZW4"/>
<evidence type="ECO:0000313" key="4">
    <source>
        <dbReference type="Proteomes" id="UP000295758"/>
    </source>
</evidence>
<reference evidence="3 4" key="1">
    <citation type="submission" date="2019-03" db="EMBL/GenBank/DDBJ databases">
        <title>Deep subsurface shale carbon reservoir microbial communities from Ohio and West Virginia, USA.</title>
        <authorList>
            <person name="Wrighton K."/>
        </authorList>
    </citation>
    <scope>NUCLEOTIDE SEQUENCE [LARGE SCALE GENOMIC DNA]</scope>
    <source>
        <strain evidence="3 4">UTICA-S4D12</strain>
    </source>
</reference>
<sequence length="207" mass="24817">MNIFTFKIKNIYYLISEINLLFIFIILLIGFIIKYLYSKKSLGGKYEIDKAVIGIGQGQIEVKPNNRDYQIAYQLWIEISTRQLGQPIDFDNDIIEEIYDSWYDFFGITRVLIKEIPVSCYQKYKSTKEIVEISFQVLNQILRPHLTKWQAKYRKWLNENKEKYSNKSPQEIQKKFPEYDELIKDLRETNNKLKAYKRLMEEIAKGK</sequence>
<keyword evidence="2" id="KW-0812">Transmembrane</keyword>
<keyword evidence="1" id="KW-0175">Coiled coil</keyword>
<evidence type="ECO:0000256" key="2">
    <source>
        <dbReference type="SAM" id="Phobius"/>
    </source>
</evidence>
<feature type="transmembrane region" description="Helical" evidence="2">
    <location>
        <begin position="12"/>
        <end position="37"/>
    </location>
</feature>
<evidence type="ECO:0000313" key="3">
    <source>
        <dbReference type="EMBL" id="TDS28029.1"/>
    </source>
</evidence>
<dbReference type="EMBL" id="SOAA01000023">
    <property type="protein sequence ID" value="TDS28029.1"/>
    <property type="molecule type" value="Genomic_DNA"/>
</dbReference>
<dbReference type="RefSeq" id="WP_133618274.1">
    <property type="nucleotide sequence ID" value="NZ_SOAA01000023.1"/>
</dbReference>
<name>A0A4R7DZW4_9FIRM</name>
<proteinExistence type="predicted"/>
<accession>A0A4R7DZW4</accession>
<evidence type="ECO:0000256" key="1">
    <source>
        <dbReference type="SAM" id="Coils"/>
    </source>
</evidence>